<comment type="caution">
    <text evidence="4">The sequence shown here is derived from an EMBL/GenBank/DDBJ whole genome shotgun (WGS) entry which is preliminary data.</text>
</comment>
<protein>
    <submittedName>
        <fullName evidence="4">Ribonuclease H-like domain-containing protein</fullName>
    </submittedName>
</protein>
<evidence type="ECO:0000259" key="3">
    <source>
        <dbReference type="Pfam" id="PF25597"/>
    </source>
</evidence>
<organism evidence="4 5">
    <name type="scientific">Tanacetum coccineum</name>
    <dbReference type="NCBI Taxonomy" id="301880"/>
    <lineage>
        <taxon>Eukaryota</taxon>
        <taxon>Viridiplantae</taxon>
        <taxon>Streptophyta</taxon>
        <taxon>Embryophyta</taxon>
        <taxon>Tracheophyta</taxon>
        <taxon>Spermatophyta</taxon>
        <taxon>Magnoliopsida</taxon>
        <taxon>eudicotyledons</taxon>
        <taxon>Gunneridae</taxon>
        <taxon>Pentapetalae</taxon>
        <taxon>asterids</taxon>
        <taxon>campanulids</taxon>
        <taxon>Asterales</taxon>
        <taxon>Asteraceae</taxon>
        <taxon>Asteroideae</taxon>
        <taxon>Anthemideae</taxon>
        <taxon>Anthemidinae</taxon>
        <taxon>Tanacetum</taxon>
    </lineage>
</organism>
<evidence type="ECO:0000259" key="2">
    <source>
        <dbReference type="Pfam" id="PF07727"/>
    </source>
</evidence>
<feature type="domain" description="Retroviral polymerase SH3-like" evidence="3">
    <location>
        <begin position="4"/>
        <end position="47"/>
    </location>
</feature>
<accession>A0ABQ5G299</accession>
<dbReference type="InterPro" id="IPR013103">
    <property type="entry name" value="RVT_2"/>
</dbReference>
<name>A0ABQ5G299_9ASTR</name>
<feature type="domain" description="Reverse transcriptase Ty1/copia-type" evidence="2">
    <location>
        <begin position="329"/>
        <end position="394"/>
    </location>
</feature>
<dbReference type="CDD" id="cd09272">
    <property type="entry name" value="RNase_HI_RT_Ty1"/>
    <property type="match status" value="1"/>
</dbReference>
<dbReference type="Pfam" id="PF25597">
    <property type="entry name" value="SH3_retrovirus"/>
    <property type="match status" value="1"/>
</dbReference>
<dbReference type="Proteomes" id="UP001151760">
    <property type="component" value="Unassembled WGS sequence"/>
</dbReference>
<feature type="region of interest" description="Disordered" evidence="1">
    <location>
        <begin position="117"/>
        <end position="174"/>
    </location>
</feature>
<feature type="non-terminal residue" evidence="4">
    <location>
        <position position="1"/>
    </location>
</feature>
<evidence type="ECO:0000256" key="1">
    <source>
        <dbReference type="SAM" id="MobiDB-lite"/>
    </source>
</evidence>
<dbReference type="Pfam" id="PF07727">
    <property type="entry name" value="RVT_2"/>
    <property type="match status" value="1"/>
</dbReference>
<feature type="compositionally biased region" description="Low complexity" evidence="1">
    <location>
        <begin position="157"/>
        <end position="174"/>
    </location>
</feature>
<gene>
    <name evidence="4" type="ORF">Tco_1028541</name>
</gene>
<reference evidence="4" key="1">
    <citation type="journal article" date="2022" name="Int. J. Mol. Sci.">
        <title>Draft Genome of Tanacetum Coccineum: Genomic Comparison of Closely Related Tanacetum-Family Plants.</title>
        <authorList>
            <person name="Yamashiro T."/>
            <person name="Shiraishi A."/>
            <person name="Nakayama K."/>
            <person name="Satake H."/>
        </authorList>
    </citation>
    <scope>NUCLEOTIDE SEQUENCE</scope>
</reference>
<dbReference type="PANTHER" id="PTHR11439:SF495">
    <property type="entry name" value="REVERSE TRANSCRIPTASE, RNA-DEPENDENT DNA POLYMERASE-RELATED"/>
    <property type="match status" value="1"/>
</dbReference>
<keyword evidence="5" id="KW-1185">Reference proteome</keyword>
<dbReference type="InterPro" id="IPR057670">
    <property type="entry name" value="SH3_retrovirus"/>
</dbReference>
<dbReference type="PANTHER" id="PTHR11439">
    <property type="entry name" value="GAG-POL-RELATED RETROTRANSPOSON"/>
    <property type="match status" value="1"/>
</dbReference>
<reference evidence="4" key="2">
    <citation type="submission" date="2022-01" db="EMBL/GenBank/DDBJ databases">
        <authorList>
            <person name="Yamashiro T."/>
            <person name="Shiraishi A."/>
            <person name="Satake H."/>
            <person name="Nakayama K."/>
        </authorList>
    </citation>
    <scope>NUCLEOTIDE SEQUENCE</scope>
</reference>
<sequence length="628" mass="70837">DHLVKFDGKADEGFFVGYSINSKAFKVFNSRTRIVEENLHFQFIENTPNIVGSRPNWLFDIDAQTKSMNYKPVVAGNQSSGNAGTKAYDRAGKARMETIPEKDYILLPLWPADPLFSQDSKSSPNAGFKPLSDGEKKVNGDPSNEDERDDQEKDDNVNNTNNINTASDGNSTNNVNVVSSTVNVVGIEVNVVGAKTSIELPDDPNMQELEDIIYSDDDEDVGAEADMNNLDVIMLISPIPTTRVHKDHPVEQIIGDLNLTHQTRRMTKNLEEHGLVSLVQQRTNHKDFQNYLFACFLSQEEPKKVIHALKDPSWIEAMQDELLQFKLQKVWTLVDLPNVKRAIGTKWVYRNKKDERGIMIKNKARLVAQGYTQEEGIDYDEVFAPVARIEAIRTASKAEGGWNFISQDKYVTAILKKFHFTDVKTTSTPMKIQKPLLKDEDGEEVDVYLYRSMIGSLMYLTSSRPDIMFAVCACARYQVNPKVSHLHAVKRIFRYLKGQPKLGLWYPKDSPFDLVAYTDSDYAGASLDRKSTTGGCQFLGCRLISWQCKKQTVVANSTTEAEYVAASSCCGQVLWIQNQLLDYGDSNEKKLIQMIKIHTDKNVTDLLTKAFDVSRFQYLIASIGMLNL</sequence>
<proteinExistence type="predicted"/>
<dbReference type="EMBL" id="BQNB010017971">
    <property type="protein sequence ID" value="GJT69255.1"/>
    <property type="molecule type" value="Genomic_DNA"/>
</dbReference>
<evidence type="ECO:0000313" key="5">
    <source>
        <dbReference type="Proteomes" id="UP001151760"/>
    </source>
</evidence>
<evidence type="ECO:0000313" key="4">
    <source>
        <dbReference type="EMBL" id="GJT69255.1"/>
    </source>
</evidence>